<evidence type="ECO:0000313" key="2">
    <source>
        <dbReference type="EMBL" id="MDI4644389.1"/>
    </source>
</evidence>
<dbReference type="SUPFAM" id="SSF53448">
    <property type="entry name" value="Nucleotide-diphospho-sugar transferases"/>
    <property type="match status" value="1"/>
</dbReference>
<dbReference type="Proteomes" id="UP001161691">
    <property type="component" value="Unassembled WGS sequence"/>
</dbReference>
<name>A0ABT6TC27_9BACL</name>
<accession>A0ABT6TC27</accession>
<dbReference type="GO" id="GO:0016757">
    <property type="term" value="F:glycosyltransferase activity"/>
    <property type="evidence" value="ECO:0007669"/>
    <property type="project" value="UniProtKB-KW"/>
</dbReference>
<reference evidence="2" key="1">
    <citation type="submission" date="2023-04" db="EMBL/GenBank/DDBJ databases">
        <title>Comparative genomic analysis of Cohnella hashimotonis sp. nov., isolated from the International Space Station.</title>
        <authorList>
            <person name="Venkateswaran K."/>
            <person name="Simpson A."/>
        </authorList>
    </citation>
    <scope>NUCLEOTIDE SEQUENCE</scope>
    <source>
        <strain evidence="2">F6_2S_P_1</strain>
    </source>
</reference>
<keyword evidence="2" id="KW-0328">Glycosyltransferase</keyword>
<dbReference type="EMBL" id="JAGRPV010000001">
    <property type="protein sequence ID" value="MDI4644389.1"/>
    <property type="molecule type" value="Genomic_DNA"/>
</dbReference>
<dbReference type="EC" id="2.4.-.-" evidence="2"/>
<sequence length="219" mass="23293">MLRTTVVIPSFNRSERLAACIRAVRQHAVRAVDMIVVAVGRSPETAAWCVRSGIAYIALPGAIGLAEACNRGLRLAATDRIVLLAEDWIVLPGWLSAVEEALGAGGRGGVAILPGSPEDAFNGTSALEAYNGGACLAMRRQAMEQIGLLDTRFRSGAWAFADYALRARLNGCDPQPVSGQIVRRSDGADHGEGDDFIGAMALDRRAFAEKWSLDSLAKI</sequence>
<evidence type="ECO:0000313" key="3">
    <source>
        <dbReference type="Proteomes" id="UP001161691"/>
    </source>
</evidence>
<proteinExistence type="predicted"/>
<dbReference type="PANTHER" id="PTHR43179">
    <property type="entry name" value="RHAMNOSYLTRANSFERASE WBBL"/>
    <property type="match status" value="1"/>
</dbReference>
<gene>
    <name evidence="2" type="ORF">KB449_05415</name>
</gene>
<feature type="domain" description="Glycosyltransferase 2-like" evidence="1">
    <location>
        <begin position="5"/>
        <end position="112"/>
    </location>
</feature>
<dbReference type="Gene3D" id="3.90.550.10">
    <property type="entry name" value="Spore Coat Polysaccharide Biosynthesis Protein SpsA, Chain A"/>
    <property type="match status" value="1"/>
</dbReference>
<dbReference type="Pfam" id="PF00535">
    <property type="entry name" value="Glycos_transf_2"/>
    <property type="match status" value="1"/>
</dbReference>
<protein>
    <submittedName>
        <fullName evidence="2">Glycosyltransferase</fullName>
        <ecNumber evidence="2">2.4.-.-</ecNumber>
    </submittedName>
</protein>
<evidence type="ECO:0000259" key="1">
    <source>
        <dbReference type="Pfam" id="PF00535"/>
    </source>
</evidence>
<dbReference type="InterPro" id="IPR029044">
    <property type="entry name" value="Nucleotide-diphossugar_trans"/>
</dbReference>
<keyword evidence="2" id="KW-0808">Transferase</keyword>
<comment type="caution">
    <text evidence="2">The sequence shown here is derived from an EMBL/GenBank/DDBJ whole genome shotgun (WGS) entry which is preliminary data.</text>
</comment>
<keyword evidence="3" id="KW-1185">Reference proteome</keyword>
<dbReference type="RefSeq" id="WP_282907393.1">
    <property type="nucleotide sequence ID" value="NZ_JAGRPV010000001.1"/>
</dbReference>
<organism evidence="2 3">
    <name type="scientific">Cohnella hashimotonis</name>
    <dbReference type="NCBI Taxonomy" id="2826895"/>
    <lineage>
        <taxon>Bacteria</taxon>
        <taxon>Bacillati</taxon>
        <taxon>Bacillota</taxon>
        <taxon>Bacilli</taxon>
        <taxon>Bacillales</taxon>
        <taxon>Paenibacillaceae</taxon>
        <taxon>Cohnella</taxon>
    </lineage>
</organism>
<dbReference type="PANTHER" id="PTHR43179:SF7">
    <property type="entry name" value="RHAMNOSYLTRANSFERASE WBBL"/>
    <property type="match status" value="1"/>
</dbReference>
<dbReference type="InterPro" id="IPR001173">
    <property type="entry name" value="Glyco_trans_2-like"/>
</dbReference>